<dbReference type="EMBL" id="JBHTJA010000057">
    <property type="protein sequence ID" value="MFD0903528.1"/>
    <property type="molecule type" value="Genomic_DNA"/>
</dbReference>
<dbReference type="SUPFAM" id="SSF110296">
    <property type="entry name" value="Oligoxyloglucan reducing end-specific cellobiohydrolase"/>
    <property type="match status" value="1"/>
</dbReference>
<evidence type="ECO:0000256" key="1">
    <source>
        <dbReference type="SAM" id="SignalP"/>
    </source>
</evidence>
<evidence type="ECO:0000313" key="2">
    <source>
        <dbReference type="EMBL" id="MFD0903528.1"/>
    </source>
</evidence>
<accession>A0ABW3ESY3</accession>
<sequence>MNPRIQHSPARRPLFAVAAVMVSAVLAACGAGSEEDGTGSHAETGTGLGHVHAVAMDPADESIYVAAHYGLFKVESPERATRVADNRQDTMGFTIIGPRTFLASGHPAPADAAEGTPPHLGLMRSTDAGRTWTSVSEVGEADFHSLQQAGSILYAYDSQTAGVRRSRDGGRTWVDGARIEANDLAAHEREPERVYAATQQGVQVSEDSGATFEALREAPDLTHLDVLDDGTLVGVAPDGRVQIGMENSAWRSPGQIPGGQVSAFTAVDGEHLLAAGQDGAVHESRDGGRTFDVVYRAD</sequence>
<dbReference type="RefSeq" id="WP_378302432.1">
    <property type="nucleotide sequence ID" value="NZ_JBHTJA010000057.1"/>
</dbReference>
<dbReference type="PROSITE" id="PS51257">
    <property type="entry name" value="PROKAR_LIPOPROTEIN"/>
    <property type="match status" value="1"/>
</dbReference>
<feature type="chain" id="PRO_5046990648" evidence="1">
    <location>
        <begin position="28"/>
        <end position="298"/>
    </location>
</feature>
<dbReference type="CDD" id="cd15482">
    <property type="entry name" value="Sialidase_non-viral"/>
    <property type="match status" value="1"/>
</dbReference>
<keyword evidence="1" id="KW-0732">Signal</keyword>
<dbReference type="InterPro" id="IPR015943">
    <property type="entry name" value="WD40/YVTN_repeat-like_dom_sf"/>
</dbReference>
<name>A0ABW3ESY3_9ACTN</name>
<keyword evidence="3" id="KW-1185">Reference proteome</keyword>
<dbReference type="Proteomes" id="UP001596972">
    <property type="component" value="Unassembled WGS sequence"/>
</dbReference>
<comment type="caution">
    <text evidence="2">The sequence shown here is derived from an EMBL/GenBank/DDBJ whole genome shotgun (WGS) entry which is preliminary data.</text>
</comment>
<proteinExistence type="predicted"/>
<organism evidence="2 3">
    <name type="scientific">Actinomadura sediminis</name>
    <dbReference type="NCBI Taxonomy" id="1038904"/>
    <lineage>
        <taxon>Bacteria</taxon>
        <taxon>Bacillati</taxon>
        <taxon>Actinomycetota</taxon>
        <taxon>Actinomycetes</taxon>
        <taxon>Streptosporangiales</taxon>
        <taxon>Thermomonosporaceae</taxon>
        <taxon>Actinomadura</taxon>
    </lineage>
</organism>
<evidence type="ECO:0000313" key="3">
    <source>
        <dbReference type="Proteomes" id="UP001596972"/>
    </source>
</evidence>
<feature type="signal peptide" evidence="1">
    <location>
        <begin position="1"/>
        <end position="27"/>
    </location>
</feature>
<dbReference type="NCBIfam" id="NF045728">
    <property type="entry name" value="glycosyl_F510_1955"/>
    <property type="match status" value="1"/>
</dbReference>
<dbReference type="InterPro" id="IPR054817">
    <property type="entry name" value="Glycosyl_F510_1955-like"/>
</dbReference>
<reference evidence="3" key="1">
    <citation type="journal article" date="2019" name="Int. J. Syst. Evol. Microbiol.">
        <title>The Global Catalogue of Microorganisms (GCM) 10K type strain sequencing project: providing services to taxonomists for standard genome sequencing and annotation.</title>
        <authorList>
            <consortium name="The Broad Institute Genomics Platform"/>
            <consortium name="The Broad Institute Genome Sequencing Center for Infectious Disease"/>
            <person name="Wu L."/>
            <person name="Ma J."/>
        </authorList>
    </citation>
    <scope>NUCLEOTIDE SEQUENCE [LARGE SCALE GENOMIC DNA]</scope>
    <source>
        <strain evidence="3">JCM 31202</strain>
    </source>
</reference>
<dbReference type="Gene3D" id="2.130.10.10">
    <property type="entry name" value="YVTN repeat-like/Quinoprotein amine dehydrogenase"/>
    <property type="match status" value="2"/>
</dbReference>
<gene>
    <name evidence="2" type="ORF">ACFQ11_24255</name>
</gene>
<protein>
    <submittedName>
        <fullName evidence="2">F510_1955 family glycosylhydrolase</fullName>
    </submittedName>
</protein>